<dbReference type="PROSITE" id="PS51257">
    <property type="entry name" value="PROKAR_LIPOPROTEIN"/>
    <property type="match status" value="1"/>
</dbReference>
<proteinExistence type="predicted"/>
<accession>A0A4Q9FT37</accession>
<comment type="caution">
    <text evidence="2">The sequence shown here is derived from an EMBL/GenBank/DDBJ whole genome shotgun (WGS) entry which is preliminary data.</text>
</comment>
<evidence type="ECO:0000256" key="1">
    <source>
        <dbReference type="SAM" id="SignalP"/>
    </source>
</evidence>
<feature type="chain" id="PRO_5020249339" description="DUF3828 domain-containing protein" evidence="1">
    <location>
        <begin position="17"/>
        <end position="126"/>
    </location>
</feature>
<feature type="signal peptide" evidence="1">
    <location>
        <begin position="1"/>
        <end position="16"/>
    </location>
</feature>
<dbReference type="Proteomes" id="UP000292372">
    <property type="component" value="Unassembled WGS sequence"/>
</dbReference>
<keyword evidence="3" id="KW-1185">Reference proteome</keyword>
<evidence type="ECO:0000313" key="2">
    <source>
        <dbReference type="EMBL" id="TBN17462.1"/>
    </source>
</evidence>
<reference evidence="2 3" key="1">
    <citation type="journal article" date="2015" name="Int. J. Syst. Evol. Microbiol.">
        <title>Hyunsoonleella pacifica sp. nov., isolated from seawater of South Pacific Gyre.</title>
        <authorList>
            <person name="Gao X."/>
            <person name="Zhang Z."/>
            <person name="Dai X."/>
            <person name="Zhang X.H."/>
        </authorList>
    </citation>
    <scope>NUCLEOTIDE SEQUENCE [LARGE SCALE GENOMIC DNA]</scope>
    <source>
        <strain evidence="2 3">SW033</strain>
    </source>
</reference>
<protein>
    <recommendedName>
        <fullName evidence="4">DUF3828 domain-containing protein</fullName>
    </recommendedName>
</protein>
<dbReference type="AlphaFoldDB" id="A0A4Q9FT37"/>
<keyword evidence="1" id="KW-0732">Signal</keyword>
<sequence>MKLGVLTLLFFVFACASPTKNESYEKQFETYYKKNMYNPDSFKLVGATKKEGSIYHKANKEFLKVLTAKAYSKQKNDSLISQRLENQNQVFFKIMANNAVGVPVQNIISCYFIDGKLKYVDEKKID</sequence>
<dbReference type="RefSeq" id="WP_130935754.1">
    <property type="nucleotide sequence ID" value="NZ_BMEE01000001.1"/>
</dbReference>
<evidence type="ECO:0008006" key="4">
    <source>
        <dbReference type="Google" id="ProtNLM"/>
    </source>
</evidence>
<gene>
    <name evidence="2" type="ORF">EYD46_03860</name>
</gene>
<evidence type="ECO:0000313" key="3">
    <source>
        <dbReference type="Proteomes" id="UP000292372"/>
    </source>
</evidence>
<name>A0A4Q9FT37_9FLAO</name>
<dbReference type="EMBL" id="SIRS01000002">
    <property type="protein sequence ID" value="TBN17462.1"/>
    <property type="molecule type" value="Genomic_DNA"/>
</dbReference>
<organism evidence="2 3">
    <name type="scientific">Hyunsoonleella pacifica</name>
    <dbReference type="NCBI Taxonomy" id="1080224"/>
    <lineage>
        <taxon>Bacteria</taxon>
        <taxon>Pseudomonadati</taxon>
        <taxon>Bacteroidota</taxon>
        <taxon>Flavobacteriia</taxon>
        <taxon>Flavobacteriales</taxon>
        <taxon>Flavobacteriaceae</taxon>
    </lineage>
</organism>